<evidence type="ECO:0000259" key="6">
    <source>
        <dbReference type="Pfam" id="PF00700"/>
    </source>
</evidence>
<dbReference type="InterPro" id="IPR001492">
    <property type="entry name" value="Flagellin"/>
</dbReference>
<dbReference type="GO" id="GO:0009288">
    <property type="term" value="C:bacterial-type flagellum"/>
    <property type="evidence" value="ECO:0007669"/>
    <property type="project" value="UniProtKB-SubCell"/>
</dbReference>
<dbReference type="GO" id="GO:0005198">
    <property type="term" value="F:structural molecule activity"/>
    <property type="evidence" value="ECO:0007669"/>
    <property type="project" value="UniProtKB-UniRule"/>
</dbReference>
<dbReference type="Proteomes" id="UP000194003">
    <property type="component" value="Unassembled WGS sequence"/>
</dbReference>
<keyword evidence="3" id="KW-0964">Secreted</keyword>
<proteinExistence type="inferred from homology"/>
<keyword evidence="2 3" id="KW-0975">Bacterial flagellum</keyword>
<evidence type="ECO:0000256" key="2">
    <source>
        <dbReference type="ARBA" id="ARBA00023143"/>
    </source>
</evidence>
<evidence type="ECO:0000259" key="5">
    <source>
        <dbReference type="Pfam" id="PF00669"/>
    </source>
</evidence>
<dbReference type="InterPro" id="IPR042187">
    <property type="entry name" value="Flagellin_C_sub2"/>
</dbReference>
<keyword evidence="7" id="KW-0969">Cilium</keyword>
<dbReference type="InterPro" id="IPR001029">
    <property type="entry name" value="Flagellin_N"/>
</dbReference>
<dbReference type="Pfam" id="PF00700">
    <property type="entry name" value="Flagellin_C"/>
    <property type="match status" value="1"/>
</dbReference>
<dbReference type="STRING" id="1434232.MAIT1_01043"/>
<dbReference type="SUPFAM" id="SSF64518">
    <property type="entry name" value="Phase 1 flagellin"/>
    <property type="match status" value="1"/>
</dbReference>
<dbReference type="PRINTS" id="PR00207">
    <property type="entry name" value="FLAGELLIN"/>
</dbReference>
<comment type="function">
    <text evidence="3">Flagellin is the subunit protein which polymerizes to form the filaments of bacterial flagella.</text>
</comment>
<evidence type="ECO:0000256" key="4">
    <source>
        <dbReference type="SAM" id="Coils"/>
    </source>
</evidence>
<keyword evidence="7" id="KW-0966">Cell projection</keyword>
<keyword evidence="4" id="KW-0175">Coiled coil</keyword>
<reference evidence="7 8" key="1">
    <citation type="journal article" date="2016" name="BMC Genomics">
        <title>Combined genomic and structural analyses of a cultured magnetotactic bacterium reveals its niche adaptation to a dynamic environment.</title>
        <authorList>
            <person name="Araujo A.C."/>
            <person name="Morillo V."/>
            <person name="Cypriano J."/>
            <person name="Teixeira L.C."/>
            <person name="Leao P."/>
            <person name="Lyra S."/>
            <person name="Almeida L.G."/>
            <person name="Bazylinski D.A."/>
            <person name="Vasconcellos A.T."/>
            <person name="Abreu F."/>
            <person name="Lins U."/>
        </authorList>
    </citation>
    <scope>NUCLEOTIDE SEQUENCE [LARGE SCALE GENOMIC DNA]</scope>
    <source>
        <strain evidence="7 8">IT-1</strain>
    </source>
</reference>
<keyword evidence="7" id="KW-0282">Flagellum</keyword>
<feature type="domain" description="Flagellin N-terminal" evidence="5">
    <location>
        <begin position="4"/>
        <end position="119"/>
    </location>
</feature>
<dbReference type="PANTHER" id="PTHR42792:SF2">
    <property type="entry name" value="FLAGELLIN"/>
    <property type="match status" value="1"/>
</dbReference>
<comment type="subcellular location">
    <subcellularLocation>
        <location evidence="3">Secreted</location>
    </subcellularLocation>
    <subcellularLocation>
        <location evidence="3">Bacterial flagellum</location>
    </subcellularLocation>
</comment>
<name>A0A1Y2K3G9_9PROT</name>
<evidence type="ECO:0000313" key="7">
    <source>
        <dbReference type="EMBL" id="OSM03925.1"/>
    </source>
</evidence>
<sequence>MSTDLSTTFQRLSSGVRINSAADDAAGLSIATRMSSQIRGLNMASRNANDAISLVQVAEGALDETTNALQRMRELAVQSANGTMTTTDRDNLQTEFAQLQSELDRIAQHTTFNGKSLLSVGYSARLQIGAYSGQFISFHIKGVKASTIGVSTGATISGTTTTSHATAVIGLLDTALSSITSIRATLGAVQNRFESVIANLDNQAEQQTAARSRIMDADIAAETANLTRLSILQQAGTAILAQANQQPALALSLLG</sequence>
<keyword evidence="8" id="KW-1185">Reference proteome</keyword>
<dbReference type="InterPro" id="IPR046358">
    <property type="entry name" value="Flagellin_C"/>
</dbReference>
<evidence type="ECO:0000256" key="3">
    <source>
        <dbReference type="RuleBase" id="RU362073"/>
    </source>
</evidence>
<accession>A0A1Y2K3G9</accession>
<dbReference type="Gene3D" id="1.20.1330.10">
    <property type="entry name" value="f41 fragment of flagellin, N-terminal domain"/>
    <property type="match status" value="1"/>
</dbReference>
<dbReference type="Gene3D" id="6.10.10.10">
    <property type="entry name" value="Flagellar export chaperone, C-terminal domain"/>
    <property type="match status" value="1"/>
</dbReference>
<dbReference type="AlphaFoldDB" id="A0A1Y2K3G9"/>
<comment type="caution">
    <text evidence="7">The sequence shown here is derived from an EMBL/GenBank/DDBJ whole genome shotgun (WGS) entry which is preliminary data.</text>
</comment>
<dbReference type="PANTHER" id="PTHR42792">
    <property type="entry name" value="FLAGELLIN"/>
    <property type="match status" value="1"/>
</dbReference>
<dbReference type="GO" id="GO:0005576">
    <property type="term" value="C:extracellular region"/>
    <property type="evidence" value="ECO:0007669"/>
    <property type="project" value="UniProtKB-SubCell"/>
</dbReference>
<evidence type="ECO:0000256" key="1">
    <source>
        <dbReference type="ARBA" id="ARBA00005709"/>
    </source>
</evidence>
<gene>
    <name evidence="7" type="ORF">MAIT1_01043</name>
</gene>
<feature type="domain" description="Flagellin C-terminal" evidence="6">
    <location>
        <begin position="170"/>
        <end position="254"/>
    </location>
</feature>
<protein>
    <recommendedName>
        <fullName evidence="3">Flagellin</fullName>
    </recommendedName>
</protein>
<feature type="coiled-coil region" evidence="4">
    <location>
        <begin position="55"/>
        <end position="109"/>
    </location>
</feature>
<dbReference type="EMBL" id="LVJN01000019">
    <property type="protein sequence ID" value="OSM03925.1"/>
    <property type="molecule type" value="Genomic_DNA"/>
</dbReference>
<dbReference type="Pfam" id="PF00669">
    <property type="entry name" value="Flagellin_N"/>
    <property type="match status" value="1"/>
</dbReference>
<comment type="similarity">
    <text evidence="1 3">Belongs to the bacterial flagellin family.</text>
</comment>
<evidence type="ECO:0000313" key="8">
    <source>
        <dbReference type="Proteomes" id="UP000194003"/>
    </source>
</evidence>
<organism evidence="7 8">
    <name type="scientific">Magnetofaba australis IT-1</name>
    <dbReference type="NCBI Taxonomy" id="1434232"/>
    <lineage>
        <taxon>Bacteria</taxon>
        <taxon>Pseudomonadati</taxon>
        <taxon>Pseudomonadota</taxon>
        <taxon>Magnetococcia</taxon>
        <taxon>Magnetococcales</taxon>
        <taxon>Magnetococcaceae</taxon>
        <taxon>Magnetofaba</taxon>
    </lineage>
</organism>